<feature type="region of interest" description="Disordered" evidence="11">
    <location>
        <begin position="183"/>
        <end position="210"/>
    </location>
</feature>
<evidence type="ECO:0000256" key="10">
    <source>
        <dbReference type="RuleBase" id="RU004334"/>
    </source>
</evidence>
<dbReference type="SUPFAM" id="SSF57716">
    <property type="entry name" value="Glucocorticoid receptor-like (DNA-binding domain)"/>
    <property type="match status" value="1"/>
</dbReference>
<keyword evidence="8 10" id="KW-0675">Receptor</keyword>
<accession>A0A5N5SK27</accession>
<reference evidence="14 15" key="1">
    <citation type="journal article" date="2019" name="PLoS Biol.">
        <title>Sex chromosomes control vertical transmission of feminizing Wolbachia symbionts in an isopod.</title>
        <authorList>
            <person name="Becking T."/>
            <person name="Chebbi M.A."/>
            <person name="Giraud I."/>
            <person name="Moumen B."/>
            <person name="Laverre T."/>
            <person name="Caubet Y."/>
            <person name="Peccoud J."/>
            <person name="Gilbert C."/>
            <person name="Cordaux R."/>
        </authorList>
    </citation>
    <scope>NUCLEOTIDE SEQUENCE [LARGE SCALE GENOMIC DNA]</scope>
    <source>
        <strain evidence="14">ANa2</strain>
        <tissue evidence="14">Whole body excluding digestive tract and cuticle</tissue>
    </source>
</reference>
<keyword evidence="15" id="KW-1185">Reference proteome</keyword>
<dbReference type="PROSITE" id="PS51843">
    <property type="entry name" value="NR_LBD"/>
    <property type="match status" value="1"/>
</dbReference>
<dbReference type="PROSITE" id="PS51030">
    <property type="entry name" value="NUCLEAR_REC_DBD_2"/>
    <property type="match status" value="1"/>
</dbReference>
<dbReference type="GO" id="GO:0045944">
    <property type="term" value="P:positive regulation of transcription by RNA polymerase II"/>
    <property type="evidence" value="ECO:0007669"/>
    <property type="project" value="TreeGrafter"/>
</dbReference>
<dbReference type="GO" id="GO:0000978">
    <property type="term" value="F:RNA polymerase II cis-regulatory region sequence-specific DNA binding"/>
    <property type="evidence" value="ECO:0007669"/>
    <property type="project" value="TreeGrafter"/>
</dbReference>
<dbReference type="Pfam" id="PF00104">
    <property type="entry name" value="Hormone_recep"/>
    <property type="match status" value="1"/>
</dbReference>
<evidence type="ECO:0000313" key="14">
    <source>
        <dbReference type="EMBL" id="KAB7494182.1"/>
    </source>
</evidence>
<dbReference type="CDD" id="cd06966">
    <property type="entry name" value="NR_DBD_CAR"/>
    <property type="match status" value="1"/>
</dbReference>
<evidence type="ECO:0000256" key="7">
    <source>
        <dbReference type="ARBA" id="ARBA00023163"/>
    </source>
</evidence>
<evidence type="ECO:0000256" key="8">
    <source>
        <dbReference type="ARBA" id="ARBA00023170"/>
    </source>
</evidence>
<comment type="caution">
    <text evidence="14">The sequence shown here is derived from an EMBL/GenBank/DDBJ whole genome shotgun (WGS) entry which is preliminary data.</text>
</comment>
<dbReference type="InterPro" id="IPR050234">
    <property type="entry name" value="Nuclear_hormone_rcpt_NR1"/>
</dbReference>
<evidence type="ECO:0000259" key="12">
    <source>
        <dbReference type="PROSITE" id="PS51030"/>
    </source>
</evidence>
<dbReference type="GO" id="GO:0005634">
    <property type="term" value="C:nucleus"/>
    <property type="evidence" value="ECO:0007669"/>
    <property type="project" value="UniProtKB-SubCell"/>
</dbReference>
<dbReference type="GO" id="GO:0004879">
    <property type="term" value="F:nuclear receptor activity"/>
    <property type="evidence" value="ECO:0007669"/>
    <property type="project" value="TreeGrafter"/>
</dbReference>
<protein>
    <submittedName>
        <fullName evidence="14">Nuclear hormone receptor HR96</fullName>
    </submittedName>
</protein>
<keyword evidence="5 10" id="KW-0805">Transcription regulation</keyword>
<keyword evidence="3 10" id="KW-0863">Zinc-finger</keyword>
<dbReference type="Proteomes" id="UP000326759">
    <property type="component" value="Unassembled WGS sequence"/>
</dbReference>
<dbReference type="InterPro" id="IPR000536">
    <property type="entry name" value="Nucl_hrmn_rcpt_lig-bd"/>
</dbReference>
<gene>
    <name evidence="14" type="primary">Hr96</name>
    <name evidence="14" type="ORF">Anas_03284</name>
</gene>
<dbReference type="PRINTS" id="PR00047">
    <property type="entry name" value="STROIDFINGER"/>
</dbReference>
<keyword evidence="4 10" id="KW-0862">Zinc</keyword>
<proteinExistence type="inferred from homology"/>
<dbReference type="PANTHER" id="PTHR24082:SF283">
    <property type="entry name" value="NUCLEAR HORMONE RECEPTOR HR96"/>
    <property type="match status" value="1"/>
</dbReference>
<keyword evidence="2 10" id="KW-0479">Metal-binding</keyword>
<dbReference type="GO" id="GO:0008270">
    <property type="term" value="F:zinc ion binding"/>
    <property type="evidence" value="ECO:0007669"/>
    <property type="project" value="UniProtKB-KW"/>
</dbReference>
<evidence type="ECO:0000256" key="9">
    <source>
        <dbReference type="ARBA" id="ARBA00023242"/>
    </source>
</evidence>
<evidence type="ECO:0000256" key="3">
    <source>
        <dbReference type="ARBA" id="ARBA00022771"/>
    </source>
</evidence>
<comment type="subcellular location">
    <subcellularLocation>
        <location evidence="1 10">Nucleus</location>
    </subcellularLocation>
</comment>
<evidence type="ECO:0000256" key="2">
    <source>
        <dbReference type="ARBA" id="ARBA00022723"/>
    </source>
</evidence>
<feature type="region of interest" description="Disordered" evidence="11">
    <location>
        <begin position="42"/>
        <end position="95"/>
    </location>
</feature>
<evidence type="ECO:0000259" key="13">
    <source>
        <dbReference type="PROSITE" id="PS51843"/>
    </source>
</evidence>
<dbReference type="Pfam" id="PF00105">
    <property type="entry name" value="zf-C4"/>
    <property type="match status" value="1"/>
</dbReference>
<dbReference type="GO" id="GO:0000122">
    <property type="term" value="P:negative regulation of transcription by RNA polymerase II"/>
    <property type="evidence" value="ECO:0007669"/>
    <property type="project" value="TreeGrafter"/>
</dbReference>
<keyword evidence="9 10" id="KW-0539">Nucleus</keyword>
<dbReference type="SMART" id="SM00430">
    <property type="entry name" value="HOLI"/>
    <property type="match status" value="1"/>
</dbReference>
<dbReference type="PANTHER" id="PTHR24082">
    <property type="entry name" value="NUCLEAR HORMONE RECEPTOR"/>
    <property type="match status" value="1"/>
</dbReference>
<dbReference type="GO" id="GO:0030154">
    <property type="term" value="P:cell differentiation"/>
    <property type="evidence" value="ECO:0007669"/>
    <property type="project" value="TreeGrafter"/>
</dbReference>
<comment type="similarity">
    <text evidence="10">Belongs to the nuclear hormone receptor family.</text>
</comment>
<dbReference type="EMBL" id="SEYY01024362">
    <property type="protein sequence ID" value="KAB7494182.1"/>
    <property type="molecule type" value="Genomic_DNA"/>
</dbReference>
<dbReference type="SMART" id="SM00399">
    <property type="entry name" value="ZnF_C4"/>
    <property type="match status" value="1"/>
</dbReference>
<dbReference type="CDD" id="cd06929">
    <property type="entry name" value="NR_LBD_F1"/>
    <property type="match status" value="1"/>
</dbReference>
<sequence length="759" mass="84070">MYCYQCLKSLSLLEAVNINFPKSRYFPTNCDQPAYWHDYNSLEMPSSRESSSPPIPDPSGNQGASEISSSSEGIAATASGGDDGGGESSESILSKSSVSKRIDGKRCGVCGDRALGYNFNAITCESCKAFFRRNALKNKEYRCPFNDECEVTAVTRRFCQRCRLRKCFEVGMKKEWIMTEEEKKTKRKKIMENRAKKGGEGDPTSSGGTLVPPYLSGENKFENMNTISEQRTGIDAMADEIRSALIPTAENPLGLKPTGLNQKPKAVVVGRVRVEENDNKVRKIGLESDVHSQKQSTTESSTSIELELPNPQVFSSHIGVSSNLFDLPPQPHFHPAATLLASVPSTHLHHQSSTHSSSEGLVAGLLRTQSRGSAESDLSTLSQASLGCLAENLNSEALVSVKKEVEDPPFCESKILEEGDNSNSIDTNAGGQFTFSILGGDSAAIFCQHSTTNLLPNTSSVKEETKKNFEFSIQDALNMIQPGCKDFSNDSKKFSGTNVMDSILNTAISAEYSAFSLLMNSHSSELNQAENIKITELLEASKGLNSPLCEEPNYKDLPNPSLINVINLTEIAIRRLIKMAKKISAFKSFCQEDQIALLKGGCAEMMILRSVSAYDPDKEVWKIQQDHERFKNIKLKVLKAASGNVYEEHKRFILSFNSEWRQDARIMALLAAVALFTPERPNVIHPQAVRHEQSSYLYLLKRYMECKYGGCLGKTNYLKLLEIISNLHTLNEEHVKVFLEVNPQEVEPLLIEIFDLKQS</sequence>
<feature type="compositionally biased region" description="Low complexity" evidence="11">
    <location>
        <begin position="63"/>
        <end position="80"/>
    </location>
</feature>
<dbReference type="FunFam" id="3.30.50.10:FF:000042">
    <property type="entry name" value="Nuclear hormone receptor HR96"/>
    <property type="match status" value="1"/>
</dbReference>
<keyword evidence="7 10" id="KW-0804">Transcription</keyword>
<dbReference type="GO" id="GO:0006950">
    <property type="term" value="P:response to stress"/>
    <property type="evidence" value="ECO:0007669"/>
    <property type="project" value="UniProtKB-ARBA"/>
</dbReference>
<feature type="compositionally biased region" description="Basic and acidic residues" evidence="11">
    <location>
        <begin position="183"/>
        <end position="200"/>
    </location>
</feature>
<dbReference type="OrthoDB" id="6352325at2759"/>
<dbReference type="FunFam" id="1.10.565.10:FF:000035">
    <property type="entry name" value="Nuclear hormone receptor HR96"/>
    <property type="match status" value="1"/>
</dbReference>
<feature type="domain" description="Nuclear receptor" evidence="12">
    <location>
        <begin position="104"/>
        <end position="179"/>
    </location>
</feature>
<feature type="domain" description="NR LBD" evidence="13">
    <location>
        <begin position="529"/>
        <end position="759"/>
    </location>
</feature>
<dbReference type="SUPFAM" id="SSF48508">
    <property type="entry name" value="Nuclear receptor ligand-binding domain"/>
    <property type="match status" value="1"/>
</dbReference>
<dbReference type="InterPro" id="IPR035500">
    <property type="entry name" value="NHR-like_dom_sf"/>
</dbReference>
<evidence type="ECO:0000256" key="1">
    <source>
        <dbReference type="ARBA" id="ARBA00004123"/>
    </source>
</evidence>
<keyword evidence="6 10" id="KW-0238">DNA-binding</keyword>
<evidence type="ECO:0000256" key="6">
    <source>
        <dbReference type="ARBA" id="ARBA00023125"/>
    </source>
</evidence>
<evidence type="ECO:0000256" key="5">
    <source>
        <dbReference type="ARBA" id="ARBA00023015"/>
    </source>
</evidence>
<name>A0A5N5SK27_9CRUS</name>
<dbReference type="AlphaFoldDB" id="A0A5N5SK27"/>
<organism evidence="14 15">
    <name type="scientific">Armadillidium nasatum</name>
    <dbReference type="NCBI Taxonomy" id="96803"/>
    <lineage>
        <taxon>Eukaryota</taxon>
        <taxon>Metazoa</taxon>
        <taxon>Ecdysozoa</taxon>
        <taxon>Arthropoda</taxon>
        <taxon>Crustacea</taxon>
        <taxon>Multicrustacea</taxon>
        <taxon>Malacostraca</taxon>
        <taxon>Eumalacostraca</taxon>
        <taxon>Peracarida</taxon>
        <taxon>Isopoda</taxon>
        <taxon>Oniscidea</taxon>
        <taxon>Crinocheta</taxon>
        <taxon>Armadillidiidae</taxon>
        <taxon>Armadillidium</taxon>
    </lineage>
</organism>
<evidence type="ECO:0000256" key="11">
    <source>
        <dbReference type="SAM" id="MobiDB-lite"/>
    </source>
</evidence>
<evidence type="ECO:0000256" key="4">
    <source>
        <dbReference type="ARBA" id="ARBA00022833"/>
    </source>
</evidence>
<dbReference type="InterPro" id="IPR001628">
    <property type="entry name" value="Znf_hrmn_rcpt"/>
</dbReference>
<dbReference type="Gene3D" id="1.10.565.10">
    <property type="entry name" value="Retinoid X Receptor"/>
    <property type="match status" value="1"/>
</dbReference>
<dbReference type="Gene3D" id="3.30.50.10">
    <property type="entry name" value="Erythroid Transcription Factor GATA-1, subunit A"/>
    <property type="match status" value="1"/>
</dbReference>
<dbReference type="PROSITE" id="PS00031">
    <property type="entry name" value="NUCLEAR_REC_DBD_1"/>
    <property type="match status" value="1"/>
</dbReference>
<evidence type="ECO:0000313" key="15">
    <source>
        <dbReference type="Proteomes" id="UP000326759"/>
    </source>
</evidence>
<dbReference type="InterPro" id="IPR013088">
    <property type="entry name" value="Znf_NHR/GATA"/>
</dbReference>